<evidence type="ECO:0000256" key="1">
    <source>
        <dbReference type="SAM" id="Phobius"/>
    </source>
</evidence>
<name>A0A0F9IGP5_9ZZZZ</name>
<protein>
    <submittedName>
        <fullName evidence="2">Uncharacterized protein</fullName>
    </submittedName>
</protein>
<dbReference type="AlphaFoldDB" id="A0A0F9IGP5"/>
<sequence>MFVFTKENAYGVVRTFVPYFYAWLIGLAPWIQEMLTDTGLSKEAFVVICGTLVYQAIRAVAEKLPWVGSLLVFNKKPDYGVS</sequence>
<keyword evidence="1" id="KW-1133">Transmembrane helix</keyword>
<evidence type="ECO:0000313" key="2">
    <source>
        <dbReference type="EMBL" id="KKL92940.1"/>
    </source>
</evidence>
<accession>A0A0F9IGP5</accession>
<proteinExistence type="predicted"/>
<comment type="caution">
    <text evidence="2">The sequence shown here is derived from an EMBL/GenBank/DDBJ whole genome shotgun (WGS) entry which is preliminary data.</text>
</comment>
<gene>
    <name evidence="2" type="ORF">LCGC14_1879700</name>
</gene>
<keyword evidence="1" id="KW-0812">Transmembrane</keyword>
<reference evidence="2" key="1">
    <citation type="journal article" date="2015" name="Nature">
        <title>Complex archaea that bridge the gap between prokaryotes and eukaryotes.</title>
        <authorList>
            <person name="Spang A."/>
            <person name="Saw J.H."/>
            <person name="Jorgensen S.L."/>
            <person name="Zaremba-Niedzwiedzka K."/>
            <person name="Martijn J."/>
            <person name="Lind A.E."/>
            <person name="van Eijk R."/>
            <person name="Schleper C."/>
            <person name="Guy L."/>
            <person name="Ettema T.J."/>
        </authorList>
    </citation>
    <scope>NUCLEOTIDE SEQUENCE</scope>
</reference>
<dbReference type="EMBL" id="LAZR01019330">
    <property type="protein sequence ID" value="KKL92940.1"/>
    <property type="molecule type" value="Genomic_DNA"/>
</dbReference>
<feature type="transmembrane region" description="Helical" evidence="1">
    <location>
        <begin position="12"/>
        <end position="32"/>
    </location>
</feature>
<organism evidence="2">
    <name type="scientific">marine sediment metagenome</name>
    <dbReference type="NCBI Taxonomy" id="412755"/>
    <lineage>
        <taxon>unclassified sequences</taxon>
        <taxon>metagenomes</taxon>
        <taxon>ecological metagenomes</taxon>
    </lineage>
</organism>
<keyword evidence="1" id="KW-0472">Membrane</keyword>